<dbReference type="EMBL" id="CAJJDP010000029">
    <property type="protein sequence ID" value="CAD8154371.1"/>
    <property type="molecule type" value="Genomic_DNA"/>
</dbReference>
<comment type="caution">
    <text evidence="1">The sequence shown here is derived from an EMBL/GenBank/DDBJ whole genome shotgun (WGS) entry which is preliminary data.</text>
</comment>
<dbReference type="AlphaFoldDB" id="A0A8S1TJT8"/>
<dbReference type="GO" id="GO:0000967">
    <property type="term" value="P:rRNA 5'-end processing"/>
    <property type="evidence" value="ECO:0007669"/>
    <property type="project" value="TreeGrafter"/>
</dbReference>
<dbReference type="PANTHER" id="PTHR33317:SF4">
    <property type="entry name" value="POLYNUCLEOTIDYL TRANSFERASE, RIBONUCLEASE H-LIKE SUPERFAMILY PROTEIN"/>
    <property type="match status" value="1"/>
</dbReference>
<organism evidence="1 2">
    <name type="scientific">Paramecium octaurelia</name>
    <dbReference type="NCBI Taxonomy" id="43137"/>
    <lineage>
        <taxon>Eukaryota</taxon>
        <taxon>Sar</taxon>
        <taxon>Alveolata</taxon>
        <taxon>Ciliophora</taxon>
        <taxon>Intramacronucleata</taxon>
        <taxon>Oligohymenophorea</taxon>
        <taxon>Peniculida</taxon>
        <taxon>Parameciidae</taxon>
        <taxon>Paramecium</taxon>
    </lineage>
</organism>
<sequence>MIVTKYLMKLKLQQSKFNLMGIDLGTAFTGFSVSYNLQQVLVYDLHYSPCYSPHDSTLYKRIIQIINKEKIGGILIGKPSFEKGYIEEFTKGLESNLVAEGLKTYITHVGEDYTTKQAKKISKTNNKFLHDGMAAMLILQSFLNEL</sequence>
<dbReference type="Pfam" id="PF03652">
    <property type="entry name" value="RuvX"/>
    <property type="match status" value="1"/>
</dbReference>
<dbReference type="Proteomes" id="UP000683925">
    <property type="component" value="Unassembled WGS sequence"/>
</dbReference>
<gene>
    <name evidence="1" type="ORF">POCTA_138.1.T0290125</name>
</gene>
<dbReference type="OrthoDB" id="287314at2759"/>
<reference evidence="1" key="1">
    <citation type="submission" date="2021-01" db="EMBL/GenBank/DDBJ databases">
        <authorList>
            <consortium name="Genoscope - CEA"/>
            <person name="William W."/>
        </authorList>
    </citation>
    <scope>NUCLEOTIDE SEQUENCE</scope>
</reference>
<proteinExistence type="predicted"/>
<dbReference type="InterPro" id="IPR005227">
    <property type="entry name" value="YqgF"/>
</dbReference>
<evidence type="ECO:0008006" key="3">
    <source>
        <dbReference type="Google" id="ProtNLM"/>
    </source>
</evidence>
<protein>
    <recommendedName>
        <fullName evidence="3">Pre-16S rRNA nuclease</fullName>
    </recommendedName>
</protein>
<evidence type="ECO:0000313" key="2">
    <source>
        <dbReference type="Proteomes" id="UP000683925"/>
    </source>
</evidence>
<dbReference type="PANTHER" id="PTHR33317">
    <property type="entry name" value="POLYNUCLEOTIDYL TRANSFERASE, RIBONUCLEASE H-LIKE SUPERFAMILY PROTEIN"/>
    <property type="match status" value="1"/>
</dbReference>
<evidence type="ECO:0000313" key="1">
    <source>
        <dbReference type="EMBL" id="CAD8154371.1"/>
    </source>
</evidence>
<dbReference type="OMA" id="DLHYSPC"/>
<name>A0A8S1TJT8_PAROT</name>
<keyword evidence="2" id="KW-1185">Reference proteome</keyword>
<accession>A0A8S1TJT8</accession>